<keyword evidence="2" id="KW-1185">Reference proteome</keyword>
<dbReference type="eggNOG" id="COG4104">
    <property type="taxonomic scope" value="Bacteria"/>
</dbReference>
<evidence type="ECO:0000313" key="2">
    <source>
        <dbReference type="Proteomes" id="UP000000849"/>
    </source>
</evidence>
<dbReference type="Pfam" id="PF05488">
    <property type="entry name" value="PAAR_motif"/>
    <property type="match status" value="1"/>
</dbReference>
<sequence length="105" mass="9822">MPTGPALRVGDMAVCPLMDGPKPHVGGPITPAAGVVTVLVGGMPAAVANGVPGSIPCVSPAPNGIAVGSLTVLVGGFPAARLGDLSMHGSPVAPGPGCPTVVVGG</sequence>
<dbReference type="RefSeq" id="WP_013117478.1">
    <property type="nucleotide sequence ID" value="NC_014151.1"/>
</dbReference>
<evidence type="ECO:0000313" key="1">
    <source>
        <dbReference type="EMBL" id="ADG75144.1"/>
    </source>
</evidence>
<name>D5UGP6_CELFN</name>
<accession>D5UGP6</accession>
<dbReference type="AlphaFoldDB" id="D5UGP6"/>
<dbReference type="KEGG" id="cfl:Cfla_2253"/>
<dbReference type="Gene3D" id="2.60.200.60">
    <property type="match status" value="1"/>
</dbReference>
<dbReference type="STRING" id="446466.Cfla_2253"/>
<proteinExistence type="predicted"/>
<dbReference type="Proteomes" id="UP000000849">
    <property type="component" value="Chromosome"/>
</dbReference>
<dbReference type="EMBL" id="CP001964">
    <property type="protein sequence ID" value="ADG75144.1"/>
    <property type="molecule type" value="Genomic_DNA"/>
</dbReference>
<protein>
    <submittedName>
        <fullName evidence="1">PAAR repeat-containing protein</fullName>
    </submittedName>
</protein>
<gene>
    <name evidence="1" type="ordered locus">Cfla_2253</name>
</gene>
<dbReference type="HOGENOM" id="CLU_148568_5_0_11"/>
<reference evidence="1 2" key="1">
    <citation type="journal article" date="2010" name="Stand. Genomic Sci.">
        <title>Complete genome sequence of Cellulomonas flavigena type strain (134).</title>
        <authorList>
            <person name="Abt B."/>
            <person name="Foster B."/>
            <person name="Lapidus A."/>
            <person name="Clum A."/>
            <person name="Sun H."/>
            <person name="Pukall R."/>
            <person name="Lucas S."/>
            <person name="Glavina Del Rio T."/>
            <person name="Nolan M."/>
            <person name="Tice H."/>
            <person name="Cheng J.F."/>
            <person name="Pitluck S."/>
            <person name="Liolios K."/>
            <person name="Ivanova N."/>
            <person name="Mavromatis K."/>
            <person name="Ovchinnikova G."/>
            <person name="Pati A."/>
            <person name="Goodwin L."/>
            <person name="Chen A."/>
            <person name="Palaniappan K."/>
            <person name="Land M."/>
            <person name="Hauser L."/>
            <person name="Chang Y.J."/>
            <person name="Jeffries C.D."/>
            <person name="Rohde M."/>
            <person name="Goker M."/>
            <person name="Woyke T."/>
            <person name="Bristow J."/>
            <person name="Eisen J.A."/>
            <person name="Markowitz V."/>
            <person name="Hugenholtz P."/>
            <person name="Kyrpides N.C."/>
            <person name="Klenk H.P."/>
        </authorList>
    </citation>
    <scope>NUCLEOTIDE SEQUENCE [LARGE SCALE GENOMIC DNA]</scope>
    <source>
        <strain evidence="2">ATCC 482 / DSM 20109 / BCRC 11376 / JCM 18109 / NBRC 3775 / NCIMB 8073 / NRS 134</strain>
    </source>
</reference>
<dbReference type="InterPro" id="IPR008727">
    <property type="entry name" value="PAAR_motif"/>
</dbReference>
<organism evidence="1 2">
    <name type="scientific">Cellulomonas flavigena (strain ATCC 482 / DSM 20109 / BCRC 11376 / JCM 18109 / NBRC 3775 / NCIMB 8073 / NRS 134)</name>
    <dbReference type="NCBI Taxonomy" id="446466"/>
    <lineage>
        <taxon>Bacteria</taxon>
        <taxon>Bacillati</taxon>
        <taxon>Actinomycetota</taxon>
        <taxon>Actinomycetes</taxon>
        <taxon>Micrococcales</taxon>
        <taxon>Cellulomonadaceae</taxon>
        <taxon>Cellulomonas</taxon>
    </lineage>
</organism>